<feature type="transmembrane region" description="Helical" evidence="7">
    <location>
        <begin position="24"/>
        <end position="44"/>
    </location>
</feature>
<evidence type="ECO:0000256" key="6">
    <source>
        <dbReference type="ARBA" id="ARBA00023136"/>
    </source>
</evidence>
<comment type="caution">
    <text evidence="8">The sequence shown here is derived from an EMBL/GenBank/DDBJ whole genome shotgun (WGS) entry which is preliminary data.</text>
</comment>
<feature type="transmembrane region" description="Helical" evidence="7">
    <location>
        <begin position="135"/>
        <end position="156"/>
    </location>
</feature>
<feature type="transmembrane region" description="Helical" evidence="7">
    <location>
        <begin position="76"/>
        <end position="99"/>
    </location>
</feature>
<protein>
    <submittedName>
        <fullName evidence="8">Bax inhibitor-1 family protein</fullName>
    </submittedName>
</protein>
<feature type="transmembrane region" description="Helical" evidence="7">
    <location>
        <begin position="105"/>
        <end position="128"/>
    </location>
</feature>
<proteinExistence type="inferred from homology"/>
<dbReference type="EMBL" id="JAOVZO020000018">
    <property type="protein sequence ID" value="MDC8013808.1"/>
    <property type="molecule type" value="Genomic_DNA"/>
</dbReference>
<dbReference type="Proteomes" id="UP001139971">
    <property type="component" value="Unassembled WGS sequence"/>
</dbReference>
<dbReference type="Pfam" id="PF01027">
    <property type="entry name" value="Bax1-I"/>
    <property type="match status" value="1"/>
</dbReference>
<sequence>MSSTNAATIIRQTLTTDKIARQTYTLLGIIVAVAAAGAGIGLAVGLKPSLVTAIALMVVFIGGPFLIERIKSGDAAIYTTIGWAGLVGFLLSAVVGAYLKMPGGNMIVLNALGTTALVFFTLSGYALVTRKDFSFMGGFLTVGCVVVFVAAIANLFFAMPLLSLMISGVSVLLMSGFILYDTSRMIHDGEANCVDIAVSQFVNITILFMHLLRLYSFFAGDDE</sequence>
<name>A0A9X3YN52_9GAMM</name>
<evidence type="ECO:0000256" key="5">
    <source>
        <dbReference type="ARBA" id="ARBA00022989"/>
    </source>
</evidence>
<gene>
    <name evidence="8" type="ORF">OD750_014795</name>
</gene>
<feature type="transmembrane region" description="Helical" evidence="7">
    <location>
        <begin position="50"/>
        <end position="67"/>
    </location>
</feature>
<dbReference type="PANTHER" id="PTHR23291:SF115">
    <property type="entry name" value="MODULATOR OF FTSH PROTEASE YCCA"/>
    <property type="match status" value="1"/>
</dbReference>
<keyword evidence="5 7" id="KW-1133">Transmembrane helix</keyword>
<dbReference type="GO" id="GO:0005886">
    <property type="term" value="C:plasma membrane"/>
    <property type="evidence" value="ECO:0007669"/>
    <property type="project" value="UniProtKB-SubCell"/>
</dbReference>
<evidence type="ECO:0000256" key="1">
    <source>
        <dbReference type="ARBA" id="ARBA00004651"/>
    </source>
</evidence>
<evidence type="ECO:0000313" key="9">
    <source>
        <dbReference type="Proteomes" id="UP001139971"/>
    </source>
</evidence>
<keyword evidence="3" id="KW-1003">Cell membrane</keyword>
<feature type="transmembrane region" description="Helical" evidence="7">
    <location>
        <begin position="162"/>
        <end position="180"/>
    </location>
</feature>
<keyword evidence="6 7" id="KW-0472">Membrane</keyword>
<comment type="subcellular location">
    <subcellularLocation>
        <location evidence="1">Cell membrane</location>
        <topology evidence="1">Multi-pass membrane protein</topology>
    </subcellularLocation>
</comment>
<evidence type="ECO:0000313" key="8">
    <source>
        <dbReference type="EMBL" id="MDC8013808.1"/>
    </source>
</evidence>
<dbReference type="RefSeq" id="WP_263541455.1">
    <property type="nucleotide sequence ID" value="NZ_JAOVZO020000018.1"/>
</dbReference>
<dbReference type="AlphaFoldDB" id="A0A9X3YN52"/>
<accession>A0A9X3YN52</accession>
<evidence type="ECO:0000256" key="7">
    <source>
        <dbReference type="RuleBase" id="RU004379"/>
    </source>
</evidence>
<feature type="transmembrane region" description="Helical" evidence="7">
    <location>
        <begin position="192"/>
        <end position="212"/>
    </location>
</feature>
<evidence type="ECO:0000256" key="4">
    <source>
        <dbReference type="ARBA" id="ARBA00022692"/>
    </source>
</evidence>
<evidence type="ECO:0000256" key="2">
    <source>
        <dbReference type="ARBA" id="ARBA00010350"/>
    </source>
</evidence>
<dbReference type="PANTHER" id="PTHR23291">
    <property type="entry name" value="BAX INHIBITOR-RELATED"/>
    <property type="match status" value="1"/>
</dbReference>
<keyword evidence="9" id="KW-1185">Reference proteome</keyword>
<organism evidence="8 9">
    <name type="scientific">Tahibacter soli</name>
    <dbReference type="NCBI Taxonomy" id="2983605"/>
    <lineage>
        <taxon>Bacteria</taxon>
        <taxon>Pseudomonadati</taxon>
        <taxon>Pseudomonadota</taxon>
        <taxon>Gammaproteobacteria</taxon>
        <taxon>Lysobacterales</taxon>
        <taxon>Rhodanobacteraceae</taxon>
        <taxon>Tahibacter</taxon>
    </lineage>
</organism>
<keyword evidence="4 7" id="KW-0812">Transmembrane</keyword>
<evidence type="ECO:0000256" key="3">
    <source>
        <dbReference type="ARBA" id="ARBA00022475"/>
    </source>
</evidence>
<comment type="similarity">
    <text evidence="2 7">Belongs to the BI1 family.</text>
</comment>
<reference evidence="8" key="1">
    <citation type="submission" date="2023-02" db="EMBL/GenBank/DDBJ databases">
        <title>Tahibacter soli sp. nov. isolated from soil.</title>
        <authorList>
            <person name="Baek J.H."/>
            <person name="Lee J.K."/>
            <person name="Choi D.G."/>
            <person name="Jeon C.O."/>
        </authorList>
    </citation>
    <scope>NUCLEOTIDE SEQUENCE</scope>
    <source>
        <strain evidence="8">BL</strain>
    </source>
</reference>
<dbReference type="InterPro" id="IPR006214">
    <property type="entry name" value="Bax_inhibitor_1-related"/>
</dbReference>